<feature type="transmembrane region" description="Helical" evidence="8">
    <location>
        <begin position="333"/>
        <end position="350"/>
    </location>
</feature>
<evidence type="ECO:0000256" key="8">
    <source>
        <dbReference type="SAM" id="Phobius"/>
    </source>
</evidence>
<feature type="transmembrane region" description="Helical" evidence="8">
    <location>
        <begin position="432"/>
        <end position="450"/>
    </location>
</feature>
<accession>A0A3G9IE71</accession>
<dbReference type="InterPro" id="IPR050297">
    <property type="entry name" value="LipidA_mod_glycosyltrf_83"/>
</dbReference>
<proteinExistence type="predicted"/>
<evidence type="ECO:0000313" key="11">
    <source>
        <dbReference type="EMBL" id="BBH16646.1"/>
    </source>
</evidence>
<feature type="domain" description="Putative mannosyltransferase YkcA/B-like C-terminal" evidence="10">
    <location>
        <begin position="508"/>
        <end position="596"/>
    </location>
</feature>
<dbReference type="PANTHER" id="PTHR33908">
    <property type="entry name" value="MANNOSYLTRANSFERASE YKCB-RELATED"/>
    <property type="match status" value="1"/>
</dbReference>
<dbReference type="AlphaFoldDB" id="A0A3G9IE71"/>
<organism evidence="11 12">
    <name type="scientific">Nocardioides baekrokdamisoli</name>
    <dbReference type="NCBI Taxonomy" id="1804624"/>
    <lineage>
        <taxon>Bacteria</taxon>
        <taxon>Bacillati</taxon>
        <taxon>Actinomycetota</taxon>
        <taxon>Actinomycetes</taxon>
        <taxon>Propionibacteriales</taxon>
        <taxon>Nocardioidaceae</taxon>
        <taxon>Nocardioides</taxon>
    </lineage>
</organism>
<feature type="transmembrane region" description="Helical" evidence="8">
    <location>
        <begin position="97"/>
        <end position="117"/>
    </location>
</feature>
<feature type="domain" description="Glycosyltransferase RgtA/B/C/D-like" evidence="9">
    <location>
        <begin position="79"/>
        <end position="230"/>
    </location>
</feature>
<gene>
    <name evidence="11" type="ORF">Back2_09330</name>
</gene>
<keyword evidence="7 8" id="KW-0472">Membrane</keyword>
<dbReference type="GO" id="GO:0005886">
    <property type="term" value="C:plasma membrane"/>
    <property type="evidence" value="ECO:0007669"/>
    <property type="project" value="UniProtKB-SubCell"/>
</dbReference>
<evidence type="ECO:0000256" key="6">
    <source>
        <dbReference type="ARBA" id="ARBA00022989"/>
    </source>
</evidence>
<dbReference type="GO" id="GO:0010041">
    <property type="term" value="P:response to iron(III) ion"/>
    <property type="evidence" value="ECO:0007669"/>
    <property type="project" value="TreeGrafter"/>
</dbReference>
<feature type="transmembrane region" description="Helical" evidence="8">
    <location>
        <begin position="356"/>
        <end position="378"/>
    </location>
</feature>
<evidence type="ECO:0000313" key="12">
    <source>
        <dbReference type="Proteomes" id="UP000271573"/>
    </source>
</evidence>
<keyword evidence="12" id="KW-1185">Reference proteome</keyword>
<keyword evidence="3" id="KW-0328">Glycosyltransferase</keyword>
<feature type="transmembrane region" description="Helical" evidence="8">
    <location>
        <begin position="194"/>
        <end position="212"/>
    </location>
</feature>
<dbReference type="InterPro" id="IPR056785">
    <property type="entry name" value="YkcA/B-like_C"/>
</dbReference>
<evidence type="ECO:0000256" key="4">
    <source>
        <dbReference type="ARBA" id="ARBA00022679"/>
    </source>
</evidence>
<keyword evidence="2" id="KW-1003">Cell membrane</keyword>
<evidence type="ECO:0000256" key="7">
    <source>
        <dbReference type="ARBA" id="ARBA00023136"/>
    </source>
</evidence>
<evidence type="ECO:0000256" key="3">
    <source>
        <dbReference type="ARBA" id="ARBA00022676"/>
    </source>
</evidence>
<feature type="transmembrane region" description="Helical" evidence="8">
    <location>
        <begin position="409"/>
        <end position="425"/>
    </location>
</feature>
<dbReference type="Pfam" id="PF13231">
    <property type="entry name" value="PMT_2"/>
    <property type="match status" value="1"/>
</dbReference>
<reference evidence="11 12" key="1">
    <citation type="submission" date="2018-11" db="EMBL/GenBank/DDBJ databases">
        <title>Complete genome sequence of Nocardioides baekrokdamisoli strain KCTC 39748.</title>
        <authorList>
            <person name="Kang S.W."/>
            <person name="Lee K.C."/>
            <person name="Kim K.K."/>
            <person name="Kim J.S."/>
            <person name="Kim D.S."/>
            <person name="Ko S.H."/>
            <person name="Yang S.H."/>
            <person name="Shin Y.K."/>
            <person name="Lee J.S."/>
        </authorList>
    </citation>
    <scope>NUCLEOTIDE SEQUENCE [LARGE SCALE GENOMIC DNA]</scope>
    <source>
        <strain evidence="11 12">KCTC 39748</strain>
    </source>
</reference>
<dbReference type="Pfam" id="PF24878">
    <property type="entry name" value="YkcB_C"/>
    <property type="match status" value="1"/>
</dbReference>
<dbReference type="GO" id="GO:0016763">
    <property type="term" value="F:pentosyltransferase activity"/>
    <property type="evidence" value="ECO:0007669"/>
    <property type="project" value="TreeGrafter"/>
</dbReference>
<evidence type="ECO:0000259" key="9">
    <source>
        <dbReference type="Pfam" id="PF13231"/>
    </source>
</evidence>
<evidence type="ECO:0000256" key="1">
    <source>
        <dbReference type="ARBA" id="ARBA00004651"/>
    </source>
</evidence>
<feature type="transmembrane region" description="Helical" evidence="8">
    <location>
        <begin position="218"/>
        <end position="241"/>
    </location>
</feature>
<keyword evidence="5 8" id="KW-0812">Transmembrane</keyword>
<protein>
    <submittedName>
        <fullName evidence="11">Glycosyl transferase</fullName>
    </submittedName>
</protein>
<dbReference type="KEGG" id="nbe:Back2_09330"/>
<keyword evidence="6 8" id="KW-1133">Transmembrane helix</keyword>
<dbReference type="EMBL" id="AP019307">
    <property type="protein sequence ID" value="BBH16646.1"/>
    <property type="molecule type" value="Genomic_DNA"/>
</dbReference>
<comment type="subcellular location">
    <subcellularLocation>
        <location evidence="1">Cell membrane</location>
        <topology evidence="1">Multi-pass membrane protein</topology>
    </subcellularLocation>
</comment>
<dbReference type="PANTHER" id="PTHR33908:SF3">
    <property type="entry name" value="UNDECAPRENYL PHOSPHATE-ALPHA-4-AMINO-4-DEOXY-L-ARABINOSE ARABINOSYL TRANSFERASE"/>
    <property type="match status" value="1"/>
</dbReference>
<keyword evidence="4 11" id="KW-0808">Transferase</keyword>
<evidence type="ECO:0000259" key="10">
    <source>
        <dbReference type="Pfam" id="PF24878"/>
    </source>
</evidence>
<sequence length="625" mass="66228">MTGAYARVRTVSVQSVFTRERQVLALIVLAGLALASAHLASAPLTGYYATAVRSMSGSWHAWFFGALDPASTISVDKVPGWLQIQALFVRVLGFHGWVIELPQILAEGVSIVALYAAVRRWRGVPTARLAAALFVLTPIVTPTFAHAMEDGPLACCLILALDRAHRAAVTGATRSLIASALWIALGFQMKMAEAWLVLPAVLIAYSVCAPVSGRVRALRAVVATAVCVLASLLWVTIVALVPAGSRPYVDGTSTDNVFTMVFGYNGLERLGIHLPGAMPQGLRLAHPVFVPGDGWAKLIDGHLLPQIGWLIPLTLAGIVVGWRTNRGLERAGWLLWSGAWVTFALVLSAVGRLPHAAYVVVLAAPMAALSAAFLVDLVTMRRRTMAVVVVFQSCWSAWVWAVEPSFVEWLRWGVVAIAVLLLVNLHRLSTRALATVVTATLLIGPAAWTASTLNPAYAGSDVEATAGPPGPLLASVATPAQVADFGADGADFVAPTATLSGDAAKVWQIAKQRQGSARFPLTTVGWFIAQPFILATGEPVWPIGGYSHLVPTPTLAEFQAAVRSGEVRMVLLGAYGFRAAIQDGSASTDIVQWVAGHCARAGSWIYPPSGQTTAAVHLFDCSNAL</sequence>
<dbReference type="InterPro" id="IPR038731">
    <property type="entry name" value="RgtA/B/C-like"/>
</dbReference>
<feature type="transmembrane region" description="Helical" evidence="8">
    <location>
        <begin position="385"/>
        <end position="403"/>
    </location>
</feature>
<name>A0A3G9IE71_9ACTN</name>
<evidence type="ECO:0000256" key="2">
    <source>
        <dbReference type="ARBA" id="ARBA00022475"/>
    </source>
</evidence>
<dbReference type="GO" id="GO:0009103">
    <property type="term" value="P:lipopolysaccharide biosynthetic process"/>
    <property type="evidence" value="ECO:0007669"/>
    <property type="project" value="UniProtKB-ARBA"/>
</dbReference>
<feature type="transmembrane region" description="Helical" evidence="8">
    <location>
        <begin position="129"/>
        <end position="147"/>
    </location>
</feature>
<evidence type="ECO:0000256" key="5">
    <source>
        <dbReference type="ARBA" id="ARBA00022692"/>
    </source>
</evidence>
<dbReference type="Proteomes" id="UP000271573">
    <property type="component" value="Chromosome"/>
</dbReference>